<name>A0A2A2IAU9_9BACI</name>
<dbReference type="Proteomes" id="UP000218887">
    <property type="component" value="Unassembled WGS sequence"/>
</dbReference>
<dbReference type="Pfam" id="PF13508">
    <property type="entry name" value="Acetyltransf_7"/>
    <property type="match status" value="1"/>
</dbReference>
<dbReference type="Gene3D" id="3.40.630.30">
    <property type="match status" value="1"/>
</dbReference>
<dbReference type="AlphaFoldDB" id="A0A2A2IAU9"/>
<feature type="domain" description="N-acetyltransferase" evidence="1">
    <location>
        <begin position="2"/>
        <end position="150"/>
    </location>
</feature>
<evidence type="ECO:0000313" key="2">
    <source>
        <dbReference type="EMBL" id="PAV28702.1"/>
    </source>
</evidence>
<dbReference type="InterPro" id="IPR016181">
    <property type="entry name" value="Acyl_CoA_acyltransferase"/>
</dbReference>
<dbReference type="PROSITE" id="PS51186">
    <property type="entry name" value="GNAT"/>
    <property type="match status" value="1"/>
</dbReference>
<dbReference type="RefSeq" id="WP_095656470.1">
    <property type="nucleotide sequence ID" value="NZ_NPOA01000011.1"/>
</dbReference>
<gene>
    <name evidence="2" type="ORF">CIL05_15575</name>
</gene>
<protein>
    <recommendedName>
        <fullName evidence="1">N-acetyltransferase domain-containing protein</fullName>
    </recommendedName>
</protein>
<dbReference type="CDD" id="cd04301">
    <property type="entry name" value="NAT_SF"/>
    <property type="match status" value="1"/>
</dbReference>
<evidence type="ECO:0000313" key="3">
    <source>
        <dbReference type="Proteomes" id="UP000218887"/>
    </source>
</evidence>
<proteinExistence type="predicted"/>
<dbReference type="EMBL" id="NPOA01000011">
    <property type="protein sequence ID" value="PAV28702.1"/>
    <property type="molecule type" value="Genomic_DNA"/>
</dbReference>
<evidence type="ECO:0000259" key="1">
    <source>
        <dbReference type="PROSITE" id="PS51186"/>
    </source>
</evidence>
<keyword evidence="3" id="KW-1185">Reference proteome</keyword>
<dbReference type="OrthoDB" id="9127144at2"/>
<organism evidence="2 3">
    <name type="scientific">Virgibacillus profundi</name>
    <dbReference type="NCBI Taxonomy" id="2024555"/>
    <lineage>
        <taxon>Bacteria</taxon>
        <taxon>Bacillati</taxon>
        <taxon>Bacillota</taxon>
        <taxon>Bacilli</taxon>
        <taxon>Bacillales</taxon>
        <taxon>Bacillaceae</taxon>
        <taxon>Virgibacillus</taxon>
    </lineage>
</organism>
<comment type="caution">
    <text evidence="2">The sequence shown here is derived from an EMBL/GenBank/DDBJ whole genome shotgun (WGS) entry which is preliminary data.</text>
</comment>
<sequence length="174" mass="21151">MINLISLKKTNVLPKVKNLYMNEFPGYERLPFWFLVYKSKKENSDFYAIYDDSEYIGLLYLTYYKDIVYVFYLAIDPSQQSKGYGSRILQYLREIYKDKRLLLNIEKVDSSADNYEQRFKRKKFYEKNGFKNTNFEIAKKDIVYEILYLGEEVYEYEYHALFKSYLGRILNFIL</sequence>
<dbReference type="GO" id="GO:0016747">
    <property type="term" value="F:acyltransferase activity, transferring groups other than amino-acyl groups"/>
    <property type="evidence" value="ECO:0007669"/>
    <property type="project" value="InterPro"/>
</dbReference>
<accession>A0A2A2IAU9</accession>
<dbReference type="InterPro" id="IPR000182">
    <property type="entry name" value="GNAT_dom"/>
</dbReference>
<reference evidence="2 3" key="1">
    <citation type="submission" date="2017-08" db="EMBL/GenBank/DDBJ databases">
        <title>Virgibacillus indicus sp. nov. and Virgibacillus profoundi sp. nov, two moderately halophilic bacteria isolated from marine sediment by using the Microfluidic Streak Plate.</title>
        <authorList>
            <person name="Xu B."/>
            <person name="Hu B."/>
            <person name="Wang J."/>
            <person name="Zhu Y."/>
            <person name="Huang L."/>
            <person name="Du W."/>
            <person name="Huang Y."/>
        </authorList>
    </citation>
    <scope>NUCLEOTIDE SEQUENCE [LARGE SCALE GENOMIC DNA]</scope>
    <source>
        <strain evidence="2 3">IO3-P3-H5</strain>
    </source>
</reference>
<dbReference type="SUPFAM" id="SSF55729">
    <property type="entry name" value="Acyl-CoA N-acyltransferases (Nat)"/>
    <property type="match status" value="1"/>
</dbReference>